<feature type="compositionally biased region" description="Basic and acidic residues" evidence="3">
    <location>
        <begin position="142"/>
        <end position="151"/>
    </location>
</feature>
<dbReference type="Pfam" id="PF08243">
    <property type="entry name" value="SPT2"/>
    <property type="match status" value="1"/>
</dbReference>
<dbReference type="FunCoup" id="Q6BMH6">
    <property type="interactions" value="451"/>
</dbReference>
<evidence type="ECO:0000313" key="5">
    <source>
        <dbReference type="Proteomes" id="UP000000599"/>
    </source>
</evidence>
<dbReference type="PANTHER" id="PTHR22691:SF8">
    <property type="entry name" value="PROTEIN SPT2 HOMOLOG"/>
    <property type="match status" value="1"/>
</dbReference>
<keyword evidence="5" id="KW-1185">Reference proteome</keyword>
<dbReference type="VEuPathDB" id="FungiDB:DEHA2F05368g"/>
<dbReference type="GeneID" id="2903537"/>
<organism evidence="4 5">
    <name type="scientific">Debaryomyces hansenii (strain ATCC 36239 / CBS 767 / BCRC 21394 / JCM 1990 / NBRC 0083 / IGC 2968)</name>
    <name type="common">Yeast</name>
    <name type="synonym">Torulaspora hansenii</name>
    <dbReference type="NCBI Taxonomy" id="284592"/>
    <lineage>
        <taxon>Eukaryota</taxon>
        <taxon>Fungi</taxon>
        <taxon>Dikarya</taxon>
        <taxon>Ascomycota</taxon>
        <taxon>Saccharomycotina</taxon>
        <taxon>Pichiomycetes</taxon>
        <taxon>Debaryomycetaceae</taxon>
        <taxon>Debaryomyces</taxon>
    </lineage>
</organism>
<evidence type="ECO:0000256" key="3">
    <source>
        <dbReference type="SAM" id="MobiDB-lite"/>
    </source>
</evidence>
<feature type="compositionally biased region" description="Polar residues" evidence="3">
    <location>
        <begin position="18"/>
        <end position="32"/>
    </location>
</feature>
<dbReference type="EMBL" id="CR382138">
    <property type="protein sequence ID" value="CAG88920.2"/>
    <property type="molecule type" value="Genomic_DNA"/>
</dbReference>
<feature type="compositionally biased region" description="Basic and acidic residues" evidence="3">
    <location>
        <begin position="225"/>
        <end position="244"/>
    </location>
</feature>
<dbReference type="PANTHER" id="PTHR22691">
    <property type="entry name" value="YEAST SPT2-RELATED"/>
    <property type="match status" value="1"/>
</dbReference>
<evidence type="ECO:0000313" key="4">
    <source>
        <dbReference type="EMBL" id="CAG88920.2"/>
    </source>
</evidence>
<dbReference type="GO" id="GO:0005730">
    <property type="term" value="C:nucleolus"/>
    <property type="evidence" value="ECO:0007669"/>
    <property type="project" value="TreeGrafter"/>
</dbReference>
<reference evidence="4 5" key="1">
    <citation type="journal article" date="2004" name="Nature">
        <title>Genome evolution in yeasts.</title>
        <authorList>
            <consortium name="Genolevures"/>
            <person name="Dujon B."/>
            <person name="Sherman D."/>
            <person name="Fischer G."/>
            <person name="Durrens P."/>
            <person name="Casaregola S."/>
            <person name="Lafontaine I."/>
            <person name="de Montigny J."/>
            <person name="Marck C."/>
            <person name="Neuveglise C."/>
            <person name="Talla E."/>
            <person name="Goffard N."/>
            <person name="Frangeul L."/>
            <person name="Aigle M."/>
            <person name="Anthouard V."/>
            <person name="Babour A."/>
            <person name="Barbe V."/>
            <person name="Barnay S."/>
            <person name="Blanchin S."/>
            <person name="Beckerich J.M."/>
            <person name="Beyne E."/>
            <person name="Bleykasten C."/>
            <person name="Boisrame A."/>
            <person name="Boyer J."/>
            <person name="Cattolico L."/>
            <person name="Confanioleri F."/>
            <person name="de Daruvar A."/>
            <person name="Despons L."/>
            <person name="Fabre E."/>
            <person name="Fairhead C."/>
            <person name="Ferry-Dumazet H."/>
            <person name="Groppi A."/>
            <person name="Hantraye F."/>
            <person name="Hennequin C."/>
            <person name="Jauniaux N."/>
            <person name="Joyet P."/>
            <person name="Kachouri R."/>
            <person name="Kerrest A."/>
            <person name="Koszul R."/>
            <person name="Lemaire M."/>
            <person name="Lesur I."/>
            <person name="Ma L."/>
            <person name="Muller H."/>
            <person name="Nicaud J.M."/>
            <person name="Nikolski M."/>
            <person name="Oztas S."/>
            <person name="Ozier-Kalogeropoulos O."/>
            <person name="Pellenz S."/>
            <person name="Potier S."/>
            <person name="Richard G.F."/>
            <person name="Straub M.L."/>
            <person name="Suleau A."/>
            <person name="Swennene D."/>
            <person name="Tekaia F."/>
            <person name="Wesolowski-Louvel M."/>
            <person name="Westhof E."/>
            <person name="Wirth B."/>
            <person name="Zeniou-Meyer M."/>
            <person name="Zivanovic I."/>
            <person name="Bolotin-Fukuhara M."/>
            <person name="Thierry A."/>
            <person name="Bouchier C."/>
            <person name="Caudron B."/>
            <person name="Scarpelli C."/>
            <person name="Gaillardin C."/>
            <person name="Weissenbach J."/>
            <person name="Wincker P."/>
            <person name="Souciet J.L."/>
        </authorList>
    </citation>
    <scope>NUCLEOTIDE SEQUENCE [LARGE SCALE GENOMIC DNA]</scope>
    <source>
        <strain evidence="5">ATCC 36239 / CBS 767 / BCRC 21394 / JCM 1990 / NBRC 0083 / IGC 2968</strain>
    </source>
</reference>
<dbReference type="GO" id="GO:0003677">
    <property type="term" value="F:DNA binding"/>
    <property type="evidence" value="ECO:0007669"/>
    <property type="project" value="TreeGrafter"/>
</dbReference>
<feature type="region of interest" description="Disordered" evidence="3">
    <location>
        <begin position="1"/>
        <end position="278"/>
    </location>
</feature>
<name>Q6BMH6_DEBHA</name>
<dbReference type="GO" id="GO:0006334">
    <property type="term" value="P:nucleosome assembly"/>
    <property type="evidence" value="ECO:0007669"/>
    <property type="project" value="TreeGrafter"/>
</dbReference>
<gene>
    <name evidence="4" type="ordered locus">DEHA2F05368g</name>
</gene>
<protein>
    <submittedName>
        <fullName evidence="4">DEHA2F05368p</fullName>
    </submittedName>
</protein>
<evidence type="ECO:0000256" key="1">
    <source>
        <dbReference type="ARBA" id="ARBA00006461"/>
    </source>
</evidence>
<accession>Q6BMH6</accession>
<dbReference type="KEGG" id="dha:DEHA2F05368g"/>
<dbReference type="STRING" id="284592.Q6BMH6"/>
<dbReference type="SMART" id="SM00784">
    <property type="entry name" value="SPT2"/>
    <property type="match status" value="1"/>
</dbReference>
<sequence>MSLSNILQHVKRKGQIIPKTNQSGRDGTPETNRSTEESNNKNQYRYSNGETRTVDPVVARLKAARKLERERKEQEAREKKGLAPKKPKSVPRTNTNSSRNNEVKNNNGVGRMNNSSIRSGANMCPNVPPSHKPVKKMNFNDLMKKASKIDQSKLSVSIKPKAKSPEVRPTTSKHKPSSRASSAPTEGYRNVPKRKEGRPTTSKYSNSDDNKPSARAPLPVRKPSTKLEEKLKSSGKTKPSDTRSNRSRSYNDSEDEYSESFIVSDEEEADYGNSNVPDYDRDEIWAIFNRGKKRSYYDRYDNDDSGDDMEATGAEIWEEERRSKRNAELEDRKELEEEQRLAALKKARKMKQR</sequence>
<feature type="compositionally biased region" description="Acidic residues" evidence="3">
    <location>
        <begin position="252"/>
        <end position="270"/>
    </location>
</feature>
<keyword evidence="2" id="KW-0175">Coiled coil</keyword>
<comment type="similarity">
    <text evidence="1">Belongs to the SPT2 family.</text>
</comment>
<dbReference type="GO" id="GO:0042393">
    <property type="term" value="F:histone binding"/>
    <property type="evidence" value="ECO:0007669"/>
    <property type="project" value="TreeGrafter"/>
</dbReference>
<dbReference type="RefSeq" id="XP_460595.2">
    <property type="nucleotide sequence ID" value="XM_460595.1"/>
</dbReference>
<dbReference type="InParanoid" id="Q6BMH6"/>
<dbReference type="HOGENOM" id="CLU_069667_0_0_1"/>
<dbReference type="Proteomes" id="UP000000599">
    <property type="component" value="Chromosome F"/>
</dbReference>
<feature type="compositionally biased region" description="Polar residues" evidence="3">
    <location>
        <begin position="40"/>
        <end position="51"/>
    </location>
</feature>
<dbReference type="OrthoDB" id="4035998at2759"/>
<dbReference type="AlphaFoldDB" id="Q6BMH6"/>
<feature type="compositionally biased region" description="Basic and acidic residues" evidence="3">
    <location>
        <begin position="319"/>
        <end position="337"/>
    </location>
</feature>
<dbReference type="InterPro" id="IPR013256">
    <property type="entry name" value="Chromatin_SPT2"/>
</dbReference>
<proteinExistence type="inferred from homology"/>
<feature type="compositionally biased region" description="Low complexity" evidence="3">
    <location>
        <begin position="94"/>
        <end position="111"/>
    </location>
</feature>
<dbReference type="GO" id="GO:0006360">
    <property type="term" value="P:transcription by RNA polymerase I"/>
    <property type="evidence" value="ECO:0007669"/>
    <property type="project" value="TreeGrafter"/>
</dbReference>
<dbReference type="OMA" id="IWAMFNR"/>
<evidence type="ECO:0000256" key="2">
    <source>
        <dbReference type="ARBA" id="ARBA00023054"/>
    </source>
</evidence>
<feature type="region of interest" description="Disordered" evidence="3">
    <location>
        <begin position="296"/>
        <end position="337"/>
    </location>
</feature>
<dbReference type="eggNOG" id="ENOG502QRG5">
    <property type="taxonomic scope" value="Eukaryota"/>
</dbReference>
<feature type="compositionally biased region" description="Basic and acidic residues" evidence="3">
    <location>
        <begin position="65"/>
        <end position="81"/>
    </location>
</feature>